<accession>A0A1I5EK38</accession>
<evidence type="ECO:0000313" key="2">
    <source>
        <dbReference type="Proteomes" id="UP000183413"/>
    </source>
</evidence>
<dbReference type="InParanoid" id="A0A1I5EK38"/>
<proteinExistence type="predicted"/>
<dbReference type="EMBL" id="FOVH01000004">
    <property type="protein sequence ID" value="SFO11760.1"/>
    <property type="molecule type" value="Genomic_DNA"/>
</dbReference>
<organism evidence="1 2">
    <name type="scientific">Actinomadura madurae</name>
    <dbReference type="NCBI Taxonomy" id="1993"/>
    <lineage>
        <taxon>Bacteria</taxon>
        <taxon>Bacillati</taxon>
        <taxon>Actinomycetota</taxon>
        <taxon>Actinomycetes</taxon>
        <taxon>Streptosporangiales</taxon>
        <taxon>Thermomonosporaceae</taxon>
        <taxon>Actinomadura</taxon>
    </lineage>
</organism>
<gene>
    <name evidence="1" type="ORF">SAMN04489713_104155</name>
</gene>
<dbReference type="AlphaFoldDB" id="A0A1I5EK38"/>
<reference evidence="1 2" key="1">
    <citation type="submission" date="2016-10" db="EMBL/GenBank/DDBJ databases">
        <authorList>
            <person name="de Groot N.N."/>
        </authorList>
    </citation>
    <scope>NUCLEOTIDE SEQUENCE [LARGE SCALE GENOMIC DNA]</scope>
    <source>
        <strain evidence="1 2">DSM 43067</strain>
    </source>
</reference>
<keyword evidence="2" id="KW-1185">Reference proteome</keyword>
<sequence>MPLLEVERLLGPIDPDGRFRPSPKKFFHHLWDDLELMIFQGTVHNMAVPLQRTSVSLPFAVCGWQEPQPADLPYERVIAELATTGVAWKSAPEVVLDDDALGLRMAGTDVGMLFAPDLDRTDHLRLWRVWSEKAIE</sequence>
<dbReference type="Proteomes" id="UP000183413">
    <property type="component" value="Unassembled WGS sequence"/>
</dbReference>
<dbReference type="RefSeq" id="WP_075021042.1">
    <property type="nucleotide sequence ID" value="NZ_CP083237.1"/>
</dbReference>
<protein>
    <submittedName>
        <fullName evidence="1">Uncharacterized protein</fullName>
    </submittedName>
</protein>
<evidence type="ECO:0000313" key="1">
    <source>
        <dbReference type="EMBL" id="SFO11760.1"/>
    </source>
</evidence>
<name>A0A1I5EK38_9ACTN</name>
<dbReference type="GeneID" id="99654116"/>